<sequence length="104" mass="11789">MTLETLPNEMMDPFLLGIMMRAACFIPWNTPTKLMSITFLTSEKSMFRISVIFWPVKPALLTMMSRVPNFSAVASTARATSSSTETSQWTNKTSWSPPRESRSF</sequence>
<evidence type="ECO:0000256" key="1">
    <source>
        <dbReference type="SAM" id="MobiDB-lite"/>
    </source>
</evidence>
<keyword evidence="3" id="KW-1185">Reference proteome</keyword>
<dbReference type="InParanoid" id="A0A0P0W4K2"/>
<organism evidence="2 3">
    <name type="scientific">Oryza sativa subsp. japonica</name>
    <name type="common">Rice</name>
    <dbReference type="NCBI Taxonomy" id="39947"/>
    <lineage>
        <taxon>Eukaryota</taxon>
        <taxon>Viridiplantae</taxon>
        <taxon>Streptophyta</taxon>
        <taxon>Embryophyta</taxon>
        <taxon>Tracheophyta</taxon>
        <taxon>Spermatophyta</taxon>
        <taxon>Magnoliopsida</taxon>
        <taxon>Liliopsida</taxon>
        <taxon>Poales</taxon>
        <taxon>Poaceae</taxon>
        <taxon>BOP clade</taxon>
        <taxon>Oryzoideae</taxon>
        <taxon>Oryzeae</taxon>
        <taxon>Oryzinae</taxon>
        <taxon>Oryza</taxon>
        <taxon>Oryza sativa</taxon>
    </lineage>
</organism>
<protein>
    <submittedName>
        <fullName evidence="2">Os03g0810850 protein</fullName>
    </submittedName>
</protein>
<feature type="compositionally biased region" description="Low complexity" evidence="1">
    <location>
        <begin position="76"/>
        <end position="87"/>
    </location>
</feature>
<name>A0A0P0W4K2_ORYSJ</name>
<evidence type="ECO:0000313" key="2">
    <source>
        <dbReference type="EMBL" id="BAS86998.1"/>
    </source>
</evidence>
<feature type="region of interest" description="Disordered" evidence="1">
    <location>
        <begin position="76"/>
        <end position="104"/>
    </location>
</feature>
<dbReference type="EMBL" id="AP014959">
    <property type="protein sequence ID" value="BAS86998.1"/>
    <property type="molecule type" value="Genomic_DNA"/>
</dbReference>
<gene>
    <name evidence="2" type="ordered locus">Os03g0810850</name>
    <name evidence="2" type="ORF">OSNPB_030810850</name>
</gene>
<reference evidence="2 3" key="2">
    <citation type="journal article" date="2013" name="Plant Cell Physiol.">
        <title>Rice Annotation Project Database (RAP-DB): an integrative and interactive database for rice genomics.</title>
        <authorList>
            <person name="Sakai H."/>
            <person name="Lee S.S."/>
            <person name="Tanaka T."/>
            <person name="Numa H."/>
            <person name="Kim J."/>
            <person name="Kawahara Y."/>
            <person name="Wakimoto H."/>
            <person name="Yang C.C."/>
            <person name="Iwamoto M."/>
            <person name="Abe T."/>
            <person name="Yamada Y."/>
            <person name="Muto A."/>
            <person name="Inokuchi H."/>
            <person name="Ikemura T."/>
            <person name="Matsumoto T."/>
            <person name="Sasaki T."/>
            <person name="Itoh T."/>
        </authorList>
    </citation>
    <scope>NUCLEOTIDE SEQUENCE [LARGE SCALE GENOMIC DNA]</scope>
    <source>
        <strain evidence="3">cv. Nipponbare</strain>
    </source>
</reference>
<dbReference type="Gramene" id="Os03t0810850-00">
    <property type="protein sequence ID" value="Os03t0810850-00"/>
    <property type="gene ID" value="Os03g0810850"/>
</dbReference>
<dbReference type="AlphaFoldDB" id="A0A0P0W4K2"/>
<reference evidence="3" key="1">
    <citation type="journal article" date="2005" name="Nature">
        <title>The map-based sequence of the rice genome.</title>
        <authorList>
            <consortium name="International rice genome sequencing project (IRGSP)"/>
            <person name="Matsumoto T."/>
            <person name="Wu J."/>
            <person name="Kanamori H."/>
            <person name="Katayose Y."/>
            <person name="Fujisawa M."/>
            <person name="Namiki N."/>
            <person name="Mizuno H."/>
            <person name="Yamamoto K."/>
            <person name="Antonio B.A."/>
            <person name="Baba T."/>
            <person name="Sakata K."/>
            <person name="Nagamura Y."/>
            <person name="Aoki H."/>
            <person name="Arikawa K."/>
            <person name="Arita K."/>
            <person name="Bito T."/>
            <person name="Chiden Y."/>
            <person name="Fujitsuka N."/>
            <person name="Fukunaka R."/>
            <person name="Hamada M."/>
            <person name="Harada C."/>
            <person name="Hayashi A."/>
            <person name="Hijishita S."/>
            <person name="Honda M."/>
            <person name="Hosokawa S."/>
            <person name="Ichikawa Y."/>
            <person name="Idonuma A."/>
            <person name="Iijima M."/>
            <person name="Ikeda M."/>
            <person name="Ikeno M."/>
            <person name="Ito K."/>
            <person name="Ito S."/>
            <person name="Ito T."/>
            <person name="Ito Y."/>
            <person name="Ito Y."/>
            <person name="Iwabuchi A."/>
            <person name="Kamiya K."/>
            <person name="Karasawa W."/>
            <person name="Kurita K."/>
            <person name="Katagiri S."/>
            <person name="Kikuta A."/>
            <person name="Kobayashi H."/>
            <person name="Kobayashi N."/>
            <person name="Machita K."/>
            <person name="Maehara T."/>
            <person name="Masukawa M."/>
            <person name="Mizubayashi T."/>
            <person name="Mukai Y."/>
            <person name="Nagasaki H."/>
            <person name="Nagata Y."/>
            <person name="Naito S."/>
            <person name="Nakashima M."/>
            <person name="Nakama Y."/>
            <person name="Nakamichi Y."/>
            <person name="Nakamura M."/>
            <person name="Meguro A."/>
            <person name="Negishi M."/>
            <person name="Ohta I."/>
            <person name="Ohta T."/>
            <person name="Okamoto M."/>
            <person name="Ono N."/>
            <person name="Saji S."/>
            <person name="Sakaguchi M."/>
            <person name="Sakai K."/>
            <person name="Shibata M."/>
            <person name="Shimokawa T."/>
            <person name="Song J."/>
            <person name="Takazaki Y."/>
            <person name="Terasawa K."/>
            <person name="Tsugane M."/>
            <person name="Tsuji K."/>
            <person name="Ueda S."/>
            <person name="Waki K."/>
            <person name="Yamagata H."/>
            <person name="Yamamoto M."/>
            <person name="Yamamoto S."/>
            <person name="Yamane H."/>
            <person name="Yoshiki S."/>
            <person name="Yoshihara R."/>
            <person name="Yukawa K."/>
            <person name="Zhong H."/>
            <person name="Yano M."/>
            <person name="Yuan Q."/>
            <person name="Ouyang S."/>
            <person name="Liu J."/>
            <person name="Jones K.M."/>
            <person name="Gansberger K."/>
            <person name="Moffat K."/>
            <person name="Hill J."/>
            <person name="Bera J."/>
            <person name="Fadrosh D."/>
            <person name="Jin S."/>
            <person name="Johri S."/>
            <person name="Kim M."/>
            <person name="Overton L."/>
            <person name="Reardon M."/>
            <person name="Tsitrin T."/>
            <person name="Vuong H."/>
            <person name="Weaver B."/>
            <person name="Ciecko A."/>
            <person name="Tallon L."/>
            <person name="Jackson J."/>
            <person name="Pai G."/>
            <person name="Aken S.V."/>
            <person name="Utterback T."/>
            <person name="Reidmuller S."/>
            <person name="Feldblyum T."/>
            <person name="Hsiao J."/>
            <person name="Zismann V."/>
            <person name="Iobst S."/>
            <person name="de Vazeille A.R."/>
            <person name="Buell C.R."/>
            <person name="Ying K."/>
            <person name="Li Y."/>
            <person name="Lu T."/>
            <person name="Huang Y."/>
            <person name="Zhao Q."/>
            <person name="Feng Q."/>
            <person name="Zhang L."/>
            <person name="Zhu J."/>
            <person name="Weng Q."/>
            <person name="Mu J."/>
            <person name="Lu Y."/>
            <person name="Fan D."/>
            <person name="Liu Y."/>
            <person name="Guan J."/>
            <person name="Zhang Y."/>
            <person name="Yu S."/>
            <person name="Liu X."/>
            <person name="Zhang Y."/>
            <person name="Hong G."/>
            <person name="Han B."/>
            <person name="Choisne N."/>
            <person name="Demange N."/>
            <person name="Orjeda G."/>
            <person name="Samain S."/>
            <person name="Cattolico L."/>
            <person name="Pelletier E."/>
            <person name="Couloux A."/>
            <person name="Segurens B."/>
            <person name="Wincker P."/>
            <person name="D'Hont A."/>
            <person name="Scarpelli C."/>
            <person name="Weissenbach J."/>
            <person name="Salanoubat M."/>
            <person name="Quetier F."/>
            <person name="Yu Y."/>
            <person name="Kim H.R."/>
            <person name="Rambo T."/>
            <person name="Currie J."/>
            <person name="Collura K."/>
            <person name="Luo M."/>
            <person name="Yang T."/>
            <person name="Ammiraju J.S.S."/>
            <person name="Engler F."/>
            <person name="Soderlund C."/>
            <person name="Wing R.A."/>
            <person name="Palmer L.E."/>
            <person name="de la Bastide M."/>
            <person name="Spiegel L."/>
            <person name="Nascimento L."/>
            <person name="Zutavern T."/>
            <person name="O'Shaughnessy A."/>
            <person name="Dike S."/>
            <person name="Dedhia N."/>
            <person name="Preston R."/>
            <person name="Balija V."/>
            <person name="McCombie W.R."/>
            <person name="Chow T."/>
            <person name="Chen H."/>
            <person name="Chung M."/>
            <person name="Chen C."/>
            <person name="Shaw J."/>
            <person name="Wu H."/>
            <person name="Hsiao K."/>
            <person name="Chao Y."/>
            <person name="Chu M."/>
            <person name="Cheng C."/>
            <person name="Hour A."/>
            <person name="Lee P."/>
            <person name="Lin S."/>
            <person name="Lin Y."/>
            <person name="Liou J."/>
            <person name="Liu S."/>
            <person name="Hsing Y."/>
            <person name="Raghuvanshi S."/>
            <person name="Mohanty A."/>
            <person name="Bharti A.K."/>
            <person name="Gaur A."/>
            <person name="Gupta V."/>
            <person name="Kumar D."/>
            <person name="Ravi V."/>
            <person name="Vij S."/>
            <person name="Kapur A."/>
            <person name="Khurana P."/>
            <person name="Khurana P."/>
            <person name="Khurana J.P."/>
            <person name="Tyagi A.K."/>
            <person name="Gaikwad K."/>
            <person name="Singh A."/>
            <person name="Dalal V."/>
            <person name="Srivastava S."/>
            <person name="Dixit A."/>
            <person name="Pal A.K."/>
            <person name="Ghazi I.A."/>
            <person name="Yadav M."/>
            <person name="Pandit A."/>
            <person name="Bhargava A."/>
            <person name="Sureshbabu K."/>
            <person name="Batra K."/>
            <person name="Sharma T.R."/>
            <person name="Mohapatra T."/>
            <person name="Singh N.K."/>
            <person name="Messing J."/>
            <person name="Nelson A.B."/>
            <person name="Fuks G."/>
            <person name="Kavchok S."/>
            <person name="Keizer G."/>
            <person name="Linton E."/>
            <person name="Llaca V."/>
            <person name="Song R."/>
            <person name="Tanyolac B."/>
            <person name="Young S."/>
            <person name="Ho-Il K."/>
            <person name="Hahn J.H."/>
            <person name="Sangsakoo G."/>
            <person name="Vanavichit A."/>
            <person name="de Mattos Luiz.A.T."/>
            <person name="Zimmer P.D."/>
            <person name="Malone G."/>
            <person name="Dellagostin O."/>
            <person name="de Oliveira A.C."/>
            <person name="Bevan M."/>
            <person name="Bancroft I."/>
            <person name="Minx P."/>
            <person name="Cordum H."/>
            <person name="Wilson R."/>
            <person name="Cheng Z."/>
            <person name="Jin W."/>
            <person name="Jiang J."/>
            <person name="Leong S.A."/>
            <person name="Iwama H."/>
            <person name="Gojobori T."/>
            <person name="Itoh T."/>
            <person name="Niimura Y."/>
            <person name="Fujii Y."/>
            <person name="Habara T."/>
            <person name="Sakai H."/>
            <person name="Sato Y."/>
            <person name="Wilson G."/>
            <person name="Kumar K."/>
            <person name="McCouch S."/>
            <person name="Juretic N."/>
            <person name="Hoen D."/>
            <person name="Wright S."/>
            <person name="Bruskiewich R."/>
            <person name="Bureau T."/>
            <person name="Miyao A."/>
            <person name="Hirochika H."/>
            <person name="Nishikawa T."/>
            <person name="Kadowaki K."/>
            <person name="Sugiura M."/>
            <person name="Burr B."/>
            <person name="Sasaki T."/>
        </authorList>
    </citation>
    <scope>NUCLEOTIDE SEQUENCE [LARGE SCALE GENOMIC DNA]</scope>
    <source>
        <strain evidence="3">cv. Nipponbare</strain>
    </source>
</reference>
<accession>A0A0P0W4K2</accession>
<evidence type="ECO:0000313" key="3">
    <source>
        <dbReference type="Proteomes" id="UP000059680"/>
    </source>
</evidence>
<proteinExistence type="predicted"/>
<dbReference type="Proteomes" id="UP000059680">
    <property type="component" value="Chromosome 3"/>
</dbReference>
<dbReference type="PaxDb" id="39947-A0A0P0W4K2"/>
<reference evidence="2 3" key="3">
    <citation type="journal article" date="2013" name="Rice">
        <title>Improvement of the Oryza sativa Nipponbare reference genome using next generation sequence and optical map data.</title>
        <authorList>
            <person name="Kawahara Y."/>
            <person name="de la Bastide M."/>
            <person name="Hamilton J.P."/>
            <person name="Kanamori H."/>
            <person name="McCombie W.R."/>
            <person name="Ouyang S."/>
            <person name="Schwartz D.C."/>
            <person name="Tanaka T."/>
            <person name="Wu J."/>
            <person name="Zhou S."/>
            <person name="Childs K.L."/>
            <person name="Davidson R.M."/>
            <person name="Lin H."/>
            <person name="Quesada-Ocampo L."/>
            <person name="Vaillancourt B."/>
            <person name="Sakai H."/>
            <person name="Lee S.S."/>
            <person name="Kim J."/>
            <person name="Numa H."/>
            <person name="Itoh T."/>
            <person name="Buell C.R."/>
            <person name="Matsumoto T."/>
        </authorList>
    </citation>
    <scope>NUCLEOTIDE SEQUENCE [LARGE SCALE GENOMIC DNA]</scope>
    <source>
        <strain evidence="3">cv. Nipponbare</strain>
    </source>
</reference>